<keyword evidence="1" id="KW-0472">Membrane</keyword>
<dbReference type="RefSeq" id="WP_111321048.1">
    <property type="nucleotide sequence ID" value="NZ_BIFX01000002.1"/>
</dbReference>
<sequence>MIQHLPRVTPGRGILAGCSQVLGALRAELLMQWRRPGFWIAYGCVTGLLILLTLQGAIPLRALPPDSIYVQKHYTAEHLAHLLVWNAMMYGAMFFGIMAAFLVVDRLEREKRLGTWQLQRTSVGGCGRYVLGKIGGNMLAVLLPALVAVQLCALAAVLVGWPAKLQLQFLEASCLVLIPSMLAAVAVTFLLASLLPVRIVQVAFSLLWLELNIGTGWYGLVFSPFNPSGMLVLPIFFPTPPTTYVDPTFKPSMELALLNIGTLLLTTLVALCLTYGSLVMQQRREERA</sequence>
<gene>
    <name evidence="2" type="ORF">EI42_01825</name>
</gene>
<dbReference type="EMBL" id="QKUF01000004">
    <property type="protein sequence ID" value="PZW32733.1"/>
    <property type="molecule type" value="Genomic_DNA"/>
</dbReference>
<protein>
    <submittedName>
        <fullName evidence="2">ABC-2 family transporter</fullName>
    </submittedName>
</protein>
<feature type="transmembrane region" description="Helical" evidence="1">
    <location>
        <begin position="181"/>
        <end position="209"/>
    </location>
</feature>
<dbReference type="Proteomes" id="UP000248806">
    <property type="component" value="Unassembled WGS sequence"/>
</dbReference>
<name>A0A326UJS8_THEHA</name>
<dbReference type="AlphaFoldDB" id="A0A326UJS8"/>
<keyword evidence="1" id="KW-0812">Transmembrane</keyword>
<comment type="caution">
    <text evidence="2">The sequence shown here is derived from an EMBL/GenBank/DDBJ whole genome shotgun (WGS) entry which is preliminary data.</text>
</comment>
<keyword evidence="1" id="KW-1133">Transmembrane helix</keyword>
<feature type="transmembrane region" description="Helical" evidence="1">
    <location>
        <begin position="138"/>
        <end position="161"/>
    </location>
</feature>
<reference evidence="2 3" key="1">
    <citation type="submission" date="2018-06" db="EMBL/GenBank/DDBJ databases">
        <title>Genomic Encyclopedia of Archaeal and Bacterial Type Strains, Phase II (KMG-II): from individual species to whole genera.</title>
        <authorList>
            <person name="Goeker M."/>
        </authorList>
    </citation>
    <scope>NUCLEOTIDE SEQUENCE [LARGE SCALE GENOMIC DNA]</scope>
    <source>
        <strain evidence="2 3">ATCC BAA-1881</strain>
    </source>
</reference>
<evidence type="ECO:0000313" key="3">
    <source>
        <dbReference type="Proteomes" id="UP000248806"/>
    </source>
</evidence>
<feature type="transmembrane region" description="Helical" evidence="1">
    <location>
        <begin position="82"/>
        <end position="104"/>
    </location>
</feature>
<proteinExistence type="predicted"/>
<evidence type="ECO:0000256" key="1">
    <source>
        <dbReference type="SAM" id="Phobius"/>
    </source>
</evidence>
<dbReference type="OrthoDB" id="162083at2"/>
<organism evidence="2 3">
    <name type="scientific">Thermosporothrix hazakensis</name>
    <dbReference type="NCBI Taxonomy" id="644383"/>
    <lineage>
        <taxon>Bacteria</taxon>
        <taxon>Bacillati</taxon>
        <taxon>Chloroflexota</taxon>
        <taxon>Ktedonobacteria</taxon>
        <taxon>Ktedonobacterales</taxon>
        <taxon>Thermosporotrichaceae</taxon>
        <taxon>Thermosporothrix</taxon>
    </lineage>
</organism>
<evidence type="ECO:0000313" key="2">
    <source>
        <dbReference type="EMBL" id="PZW32733.1"/>
    </source>
</evidence>
<accession>A0A326UJS8</accession>
<keyword evidence="3" id="KW-1185">Reference proteome</keyword>
<feature type="transmembrane region" description="Helical" evidence="1">
    <location>
        <begin position="39"/>
        <end position="62"/>
    </location>
</feature>
<feature type="transmembrane region" description="Helical" evidence="1">
    <location>
        <begin position="257"/>
        <end position="278"/>
    </location>
</feature>